<dbReference type="Gene3D" id="1.10.287.310">
    <property type="match status" value="1"/>
</dbReference>
<dbReference type="RefSeq" id="XP_037878746.1">
    <property type="nucleotide sequence ID" value="XM_038022892.1"/>
</dbReference>
<keyword evidence="3" id="KW-0687">Ribonucleoprotein</keyword>
<evidence type="ECO:0000256" key="2">
    <source>
        <dbReference type="ARBA" id="ARBA00022980"/>
    </source>
</evidence>
<keyword evidence="2 4" id="KW-0689">Ribosomal protein</keyword>
<reference evidence="4" key="2">
    <citation type="submission" date="2013-10" db="EMBL/GenBank/DDBJ databases">
        <authorList>
            <person name="Aslett M."/>
        </authorList>
    </citation>
    <scope>NUCLEOTIDE SEQUENCE [LARGE SCALE GENOMIC DNA]</scope>
    <source>
        <strain evidence="4">Houghton</strain>
    </source>
</reference>
<dbReference type="GeneID" id="60404435"/>
<dbReference type="GO" id="GO:0003735">
    <property type="term" value="F:structural constituent of ribosome"/>
    <property type="evidence" value="ECO:0007669"/>
    <property type="project" value="InterPro"/>
</dbReference>
<evidence type="ECO:0000313" key="5">
    <source>
        <dbReference type="Proteomes" id="UP000030744"/>
    </source>
</evidence>
<proteinExistence type="inferred from homology"/>
<dbReference type="GO" id="GO:0005840">
    <property type="term" value="C:ribosome"/>
    <property type="evidence" value="ECO:0007669"/>
    <property type="project" value="UniProtKB-KW"/>
</dbReference>
<evidence type="ECO:0000256" key="3">
    <source>
        <dbReference type="ARBA" id="ARBA00023274"/>
    </source>
</evidence>
<gene>
    <name evidence="4" type="ORF">EMH_0086430</name>
</gene>
<dbReference type="Proteomes" id="UP000030744">
    <property type="component" value="Unassembled WGS sequence"/>
</dbReference>
<dbReference type="AlphaFoldDB" id="U6KLY5"/>
<dbReference type="InterPro" id="IPR001854">
    <property type="entry name" value="Ribosomal_uL29"/>
</dbReference>
<protein>
    <submittedName>
        <fullName evidence="4">Ribosomal protein L35, putative</fullName>
    </submittedName>
</protein>
<dbReference type="VEuPathDB" id="ToxoDB:EMH_0086430"/>
<dbReference type="NCBIfam" id="TIGR00012">
    <property type="entry name" value="L29"/>
    <property type="match status" value="1"/>
</dbReference>
<organism evidence="4 5">
    <name type="scientific">Eimeria mitis</name>
    <dbReference type="NCBI Taxonomy" id="44415"/>
    <lineage>
        <taxon>Eukaryota</taxon>
        <taxon>Sar</taxon>
        <taxon>Alveolata</taxon>
        <taxon>Apicomplexa</taxon>
        <taxon>Conoidasida</taxon>
        <taxon>Coccidia</taxon>
        <taxon>Eucoccidiorida</taxon>
        <taxon>Eimeriorina</taxon>
        <taxon>Eimeriidae</taxon>
        <taxon>Eimeria</taxon>
    </lineage>
</organism>
<keyword evidence="5" id="KW-1185">Reference proteome</keyword>
<accession>U6KLY5</accession>
<dbReference type="InterPro" id="IPR036049">
    <property type="entry name" value="Ribosomal_uL29_sf"/>
</dbReference>
<name>U6KLY5_9EIME</name>
<dbReference type="GO" id="GO:0006412">
    <property type="term" value="P:translation"/>
    <property type="evidence" value="ECO:0007669"/>
    <property type="project" value="InterPro"/>
</dbReference>
<dbReference type="EMBL" id="HG736025">
    <property type="protein sequence ID" value="CDJ36458.1"/>
    <property type="molecule type" value="Genomic_DNA"/>
</dbReference>
<evidence type="ECO:0000256" key="1">
    <source>
        <dbReference type="ARBA" id="ARBA00009254"/>
    </source>
</evidence>
<dbReference type="OrthoDB" id="528635at2759"/>
<reference evidence="4" key="1">
    <citation type="submission" date="2013-10" db="EMBL/GenBank/DDBJ databases">
        <title>Genomic analysis of the causative agents of coccidiosis in chickens.</title>
        <authorList>
            <person name="Reid A.J."/>
            <person name="Blake D."/>
            <person name="Billington K."/>
            <person name="Browne H."/>
            <person name="Dunn M."/>
            <person name="Hung S."/>
            <person name="Kawahara F."/>
            <person name="Miranda-Saavedra D."/>
            <person name="Mourier T."/>
            <person name="Nagra H."/>
            <person name="Otto T.D."/>
            <person name="Rawlings N."/>
            <person name="Sanchez A."/>
            <person name="Sanders M."/>
            <person name="Subramaniam C."/>
            <person name="Tay Y."/>
            <person name="Dear P."/>
            <person name="Doerig C."/>
            <person name="Gruber A."/>
            <person name="Parkinson J."/>
            <person name="Shirley M."/>
            <person name="Wan K.L."/>
            <person name="Berriman M."/>
            <person name="Tomley F."/>
            <person name="Pain A."/>
        </authorList>
    </citation>
    <scope>NUCLEOTIDE SEQUENCE [LARGE SCALE GENOMIC DNA]</scope>
    <source>
        <strain evidence="4">Houghton</strain>
    </source>
</reference>
<sequence length="77" mass="8360">MVGIAAHELRQKAPAALQKQLEDLKKELSQLRVAKVTGSASSRIAKITQEDKESTERAKEKVRVACLTLSAAVTPMT</sequence>
<dbReference type="SUPFAM" id="SSF46561">
    <property type="entry name" value="Ribosomal protein L29 (L29p)"/>
    <property type="match status" value="1"/>
</dbReference>
<evidence type="ECO:0000313" key="4">
    <source>
        <dbReference type="EMBL" id="CDJ36458.1"/>
    </source>
</evidence>
<dbReference type="Pfam" id="PF00831">
    <property type="entry name" value="Ribosomal_L29"/>
    <property type="match status" value="1"/>
</dbReference>
<dbReference type="GO" id="GO:1990904">
    <property type="term" value="C:ribonucleoprotein complex"/>
    <property type="evidence" value="ECO:0007669"/>
    <property type="project" value="UniProtKB-KW"/>
</dbReference>
<comment type="similarity">
    <text evidence="1">Belongs to the universal ribosomal protein uL29 family.</text>
</comment>